<dbReference type="GO" id="GO:0000272">
    <property type="term" value="P:polysaccharide catabolic process"/>
    <property type="evidence" value="ECO:0007669"/>
    <property type="project" value="UniProtKB-KW"/>
</dbReference>
<feature type="domain" description="EamA" evidence="6">
    <location>
        <begin position="3"/>
        <end position="133"/>
    </location>
</feature>
<keyword evidence="3" id="KW-0624">Polysaccharide degradation</keyword>
<dbReference type="Proteomes" id="UP000229241">
    <property type="component" value="Unassembled WGS sequence"/>
</dbReference>
<keyword evidence="4" id="KW-1133">Transmembrane helix</keyword>
<evidence type="ECO:0000256" key="3">
    <source>
        <dbReference type="ARBA" id="ARBA00023326"/>
    </source>
</evidence>
<dbReference type="InterPro" id="IPR000620">
    <property type="entry name" value="EamA_dom"/>
</dbReference>
<dbReference type="InterPro" id="IPR001000">
    <property type="entry name" value="GH10_dom"/>
</dbReference>
<feature type="transmembrane region" description="Helical" evidence="4">
    <location>
        <begin position="238"/>
        <end position="259"/>
    </location>
</feature>
<evidence type="ECO:0000256" key="2">
    <source>
        <dbReference type="ARBA" id="ARBA00023277"/>
    </source>
</evidence>
<comment type="caution">
    <text evidence="7">The sequence shown here is derived from an EMBL/GenBank/DDBJ whole genome shotgun (WGS) entry which is preliminary data.</text>
</comment>
<evidence type="ECO:0000256" key="1">
    <source>
        <dbReference type="ARBA" id="ARBA00022801"/>
    </source>
</evidence>
<evidence type="ECO:0000313" key="8">
    <source>
        <dbReference type="Proteomes" id="UP000229241"/>
    </source>
</evidence>
<dbReference type="Pfam" id="PF00331">
    <property type="entry name" value="Glyco_hydro_10"/>
    <property type="match status" value="1"/>
</dbReference>
<sequence length="606" mass="70232">MNWFVITVLAQIILGTSAVFDKFLLKRKFFDPLVYTFWLGILGIFALLILPFGSIPALNILIIAFVAGAFSVLAMLFLFYALDYSEASTSLPVIGGFSPIFTLIIGYFLLNSFLGLGDLIGFCFLILGGFVLFFIEKKELKFLSFIFILISSLLFGFSNVLSKVVFQAGPFISGFAWIKIGGVIFVLLLLLYKPFSLRIFSSSRQATTRNRFLYFANRIYAGAGSILVYFAISLTHPALVDASQSFKYVVIFLCAWIFLKEGFGRKILAGKIIATSLIILGILWLGLIAYSQTIPVNPNRNIEWNVTFSAKFSRQLGLDWQKNYEAILNELKPKKVRLVIYWDQTEKERGGFDFSETDWLLEKSREYKTSVILTLGMKVPRWPECHTPEWTQNLTPDEKEEALRQYLKTVVSRYKDNLIIEMWQIENEPFLLFGECPGRPKDFFEKEISTVKSIDSKRPVVSTDSGEFGLWYKAAKEGDIFGTTMYRKVYTKLLGPFLGNIEYPIGPEYFRLKEKIVRFLINDYNKRFIVIELQGEPWSPTELQDRTYEDQMELFSFNYFTDTIKYAKETGFDEYYLWGSEWWYWLKEKHNDSRFWDYAKTIFQPI</sequence>
<evidence type="ECO:0000259" key="5">
    <source>
        <dbReference type="Pfam" id="PF00331"/>
    </source>
</evidence>
<keyword evidence="1" id="KW-0378">Hydrolase</keyword>
<dbReference type="GO" id="GO:0004553">
    <property type="term" value="F:hydrolase activity, hydrolyzing O-glycosyl compounds"/>
    <property type="evidence" value="ECO:0007669"/>
    <property type="project" value="InterPro"/>
</dbReference>
<dbReference type="GO" id="GO:0016020">
    <property type="term" value="C:membrane"/>
    <property type="evidence" value="ECO:0007669"/>
    <property type="project" value="InterPro"/>
</dbReference>
<feature type="domain" description="GH10" evidence="5">
    <location>
        <begin position="342"/>
        <end position="430"/>
    </location>
</feature>
<dbReference type="InterPro" id="IPR037185">
    <property type="entry name" value="EmrE-like"/>
</dbReference>
<dbReference type="Gene3D" id="3.20.20.80">
    <property type="entry name" value="Glycosidases"/>
    <property type="match status" value="1"/>
</dbReference>
<dbReference type="SUPFAM" id="SSF103481">
    <property type="entry name" value="Multidrug resistance efflux transporter EmrE"/>
    <property type="match status" value="1"/>
</dbReference>
<feature type="transmembrane region" description="Helical" evidence="4">
    <location>
        <begin position="32"/>
        <end position="52"/>
    </location>
</feature>
<dbReference type="Pfam" id="PF00892">
    <property type="entry name" value="EamA"/>
    <property type="match status" value="1"/>
</dbReference>
<reference evidence="7 8" key="1">
    <citation type="submission" date="2017-09" db="EMBL/GenBank/DDBJ databases">
        <title>Depth-based differentiation of microbial function through sediment-hosted aquifers and enrichment of novel symbionts in the deep terrestrial subsurface.</title>
        <authorList>
            <person name="Probst A.J."/>
            <person name="Ladd B."/>
            <person name="Jarett J.K."/>
            <person name="Geller-Mcgrath D.E."/>
            <person name="Sieber C.M."/>
            <person name="Emerson J.B."/>
            <person name="Anantharaman K."/>
            <person name="Thomas B.C."/>
            <person name="Malmstrom R."/>
            <person name="Stieglmeier M."/>
            <person name="Klingl A."/>
            <person name="Woyke T."/>
            <person name="Ryan C.M."/>
            <person name="Banfield J.F."/>
        </authorList>
    </citation>
    <scope>NUCLEOTIDE SEQUENCE [LARGE SCALE GENOMIC DNA]</scope>
    <source>
        <strain evidence="7">CG18_big_fil_WC_8_21_14_2_50_39_7</strain>
    </source>
</reference>
<feature type="transmembrane region" description="Helical" evidence="4">
    <location>
        <begin position="116"/>
        <end position="135"/>
    </location>
</feature>
<organism evidence="7 8">
    <name type="scientific">Candidatus Wolfebacteria bacterium CG18_big_fil_WC_8_21_14_2_50_39_7</name>
    <dbReference type="NCBI Taxonomy" id="1975071"/>
    <lineage>
        <taxon>Bacteria</taxon>
        <taxon>Candidatus Wolfeibacteriota</taxon>
    </lineage>
</organism>
<protein>
    <submittedName>
        <fullName evidence="7">Uncharacterized protein</fullName>
    </submittedName>
</protein>
<feature type="transmembrane region" description="Helical" evidence="4">
    <location>
        <begin position="58"/>
        <end position="82"/>
    </location>
</feature>
<feature type="transmembrane region" description="Helical" evidence="4">
    <location>
        <begin position="89"/>
        <end position="110"/>
    </location>
</feature>
<feature type="transmembrane region" description="Helical" evidence="4">
    <location>
        <begin position="174"/>
        <end position="192"/>
    </location>
</feature>
<feature type="transmembrane region" description="Helical" evidence="4">
    <location>
        <begin position="271"/>
        <end position="290"/>
    </location>
</feature>
<feature type="transmembrane region" description="Helical" evidence="4">
    <location>
        <begin position="6"/>
        <end position="25"/>
    </location>
</feature>
<dbReference type="AlphaFoldDB" id="A0A2H0ECY2"/>
<dbReference type="EMBL" id="PCTX01000067">
    <property type="protein sequence ID" value="PIP92028.1"/>
    <property type="molecule type" value="Genomic_DNA"/>
</dbReference>
<feature type="transmembrane region" description="Helical" evidence="4">
    <location>
        <begin position="142"/>
        <end position="162"/>
    </location>
</feature>
<keyword evidence="2" id="KW-0119">Carbohydrate metabolism</keyword>
<dbReference type="InterPro" id="IPR017853">
    <property type="entry name" value="GH"/>
</dbReference>
<dbReference type="SUPFAM" id="SSF51445">
    <property type="entry name" value="(Trans)glycosidases"/>
    <property type="match status" value="1"/>
</dbReference>
<name>A0A2H0ECY2_9BACT</name>
<feature type="transmembrane region" description="Helical" evidence="4">
    <location>
        <begin position="212"/>
        <end position="232"/>
    </location>
</feature>
<accession>A0A2H0ECY2</accession>
<proteinExistence type="predicted"/>
<evidence type="ECO:0000256" key="4">
    <source>
        <dbReference type="SAM" id="Phobius"/>
    </source>
</evidence>
<evidence type="ECO:0000259" key="6">
    <source>
        <dbReference type="Pfam" id="PF00892"/>
    </source>
</evidence>
<keyword evidence="4" id="KW-0472">Membrane</keyword>
<keyword evidence="4" id="KW-0812">Transmembrane</keyword>
<evidence type="ECO:0000313" key="7">
    <source>
        <dbReference type="EMBL" id="PIP92028.1"/>
    </source>
</evidence>
<gene>
    <name evidence="7" type="ORF">COW77_02220</name>
</gene>